<dbReference type="InterPro" id="IPR036404">
    <property type="entry name" value="Jacalin-like_lectin_dom_sf"/>
</dbReference>
<protein>
    <submittedName>
        <fullName evidence="2">Metallopeptidase</fullName>
    </submittedName>
</protein>
<dbReference type="AlphaFoldDB" id="A0A179FHM3"/>
<evidence type="ECO:0000256" key="1">
    <source>
        <dbReference type="SAM" id="MobiDB-lite"/>
    </source>
</evidence>
<name>A0A179FHM3_METCM</name>
<evidence type="ECO:0000313" key="3">
    <source>
        <dbReference type="Proteomes" id="UP000078397"/>
    </source>
</evidence>
<dbReference type="GO" id="GO:0005737">
    <property type="term" value="C:cytoplasm"/>
    <property type="evidence" value="ECO:0007669"/>
    <property type="project" value="TreeGrafter"/>
</dbReference>
<dbReference type="InterPro" id="IPR053002">
    <property type="entry name" value="Metalloproteinase_M10B"/>
</dbReference>
<dbReference type="PANTHER" id="PTHR21054">
    <property type="entry name" value="ZINC METALLOPROTEINASE-RELATED"/>
    <property type="match status" value="1"/>
</dbReference>
<dbReference type="Proteomes" id="UP000078397">
    <property type="component" value="Unassembled WGS sequence"/>
</dbReference>
<accession>A0A179FHM3</accession>
<dbReference type="GeneID" id="28849108"/>
<feature type="compositionally biased region" description="Acidic residues" evidence="1">
    <location>
        <begin position="701"/>
        <end position="726"/>
    </location>
</feature>
<reference evidence="2 3" key="1">
    <citation type="journal article" date="2016" name="PLoS Pathog.">
        <title>Biosynthesis of antibiotic leucinostatins in bio-control fungus Purpureocillium lilacinum and their inhibition on phytophthora revealed by genome mining.</title>
        <authorList>
            <person name="Wang G."/>
            <person name="Liu Z."/>
            <person name="Lin R."/>
            <person name="Li E."/>
            <person name="Mao Z."/>
            <person name="Ling J."/>
            <person name="Yang Y."/>
            <person name="Yin W.B."/>
            <person name="Xie B."/>
        </authorList>
    </citation>
    <scope>NUCLEOTIDE SEQUENCE [LARGE SCALE GENOMIC DNA]</scope>
    <source>
        <strain evidence="2">170</strain>
    </source>
</reference>
<comment type="caution">
    <text evidence="2">The sequence shown here is derived from an EMBL/GenBank/DDBJ whole genome shotgun (WGS) entry which is preliminary data.</text>
</comment>
<feature type="region of interest" description="Disordered" evidence="1">
    <location>
        <begin position="676"/>
        <end position="726"/>
    </location>
</feature>
<dbReference type="Gene3D" id="2.100.10.30">
    <property type="entry name" value="Jacalin-like lectin domain"/>
    <property type="match status" value="1"/>
</dbReference>
<dbReference type="Pfam" id="PF12044">
    <property type="entry name" value="Metallopep"/>
    <property type="match status" value="1"/>
</dbReference>
<proteinExistence type="predicted"/>
<gene>
    <name evidence="2" type="ORF">VFPPC_06007</name>
</gene>
<dbReference type="RefSeq" id="XP_018142094.1">
    <property type="nucleotide sequence ID" value="XM_018285114.1"/>
</dbReference>
<keyword evidence="3" id="KW-1185">Reference proteome</keyword>
<dbReference type="SUPFAM" id="SSF51101">
    <property type="entry name" value="Mannose-binding lectins"/>
    <property type="match status" value="1"/>
</dbReference>
<organism evidence="2 3">
    <name type="scientific">Pochonia chlamydosporia 170</name>
    <dbReference type="NCBI Taxonomy" id="1380566"/>
    <lineage>
        <taxon>Eukaryota</taxon>
        <taxon>Fungi</taxon>
        <taxon>Dikarya</taxon>
        <taxon>Ascomycota</taxon>
        <taxon>Pezizomycotina</taxon>
        <taxon>Sordariomycetes</taxon>
        <taxon>Hypocreomycetidae</taxon>
        <taxon>Hypocreales</taxon>
        <taxon>Clavicipitaceae</taxon>
        <taxon>Pochonia</taxon>
    </lineage>
</organism>
<dbReference type="OrthoDB" id="74460at2759"/>
<dbReference type="PANTHER" id="PTHR21054:SF2">
    <property type="entry name" value="MIP04191P"/>
    <property type="match status" value="1"/>
</dbReference>
<dbReference type="EMBL" id="LSBJ02000005">
    <property type="protein sequence ID" value="OAQ64780.1"/>
    <property type="molecule type" value="Genomic_DNA"/>
</dbReference>
<dbReference type="InterPro" id="IPR021917">
    <property type="entry name" value="Unchr_Zn-peptidase-like"/>
</dbReference>
<evidence type="ECO:0000313" key="2">
    <source>
        <dbReference type="EMBL" id="OAQ64780.1"/>
    </source>
</evidence>
<dbReference type="KEGG" id="pchm:VFPPC_06007"/>
<sequence>MTSMIVLDDIHDNEVVHQRCLLLTGRCKSAVGDECHIKVVAKDTSGRVTFPEQRWPMAHGVFKALAMLTPGDNVLHITSGQNSAHSVEICIQYVPLLQTPPLHLAIMVAKDSPLMVDCPPRKFGAISSAHSNLDAAIAKLRVTAYMWQALTAEEMRSNGLGRRSFRLEDEWSPDTTSRAFTNETAMNSTAKIHLIRTEKTVAELRDAQLAQQNPNASRSNELHEVFTEALLEHGAPFTQDARPVVAGMILDSHYDTKNRLIVAHAALGGHNSDGLSLGIFGSHLTYSWPRFMEEIPDCLLDMASPGDCVGNDNGECVSMWEACSVGQGAFLHEVGHAFSAPHTTGIMSRGYSQDWPKGFLSKTAYCQYNTTEGISPVTPDTPNDCHWDIRDLLRFRNLIHFRLPSDVDLGDASPRYELHDDEDFLRVVVTSEAGMARVMLNGTLEASPSVKDPATSIQFTLDELETRFDRDQPLELEVVAMNGKHRTWDMWKLFSDTTYIRIPGTGIRLTKKSVAGDNSQSDDWSWVVMLKKRGRDGSIVSASKVDIRVGCGLDGAIVYYKDGTSIPCGPRGKHGQDPHMGGHQAKKLAIPRGVDIAKVAVSKHGGWDLNGLRLVLSNGRAMGALNKGQGGSVEVLVPEDGHRIVGFYGTSGQYGMCKEFGIVTAPVDIKIPDSAYDLPELQNNPEGGSGRASKRRRQDSDTEDDETETSEDDDDGYDNDSDADDI</sequence>